<organism evidence="1 2">
    <name type="scientific">Tenggerimyces flavus</name>
    <dbReference type="NCBI Taxonomy" id="1708749"/>
    <lineage>
        <taxon>Bacteria</taxon>
        <taxon>Bacillati</taxon>
        <taxon>Actinomycetota</taxon>
        <taxon>Actinomycetes</taxon>
        <taxon>Propionibacteriales</taxon>
        <taxon>Nocardioidaceae</taxon>
        <taxon>Tenggerimyces</taxon>
    </lineage>
</organism>
<accession>A0ABV7YLF9</accession>
<dbReference type="EMBL" id="JBHRZH010000041">
    <property type="protein sequence ID" value="MFC3765649.1"/>
    <property type="molecule type" value="Genomic_DNA"/>
</dbReference>
<sequence length="169" mass="17929">MFVPGVEPVDAVRAAELLGWPGLVVGPVHFGGVRFLASIEVDEVEHERRQGAGIGPVVDRSRLNGHDGLRPPARLIGCLVRERNHVTAVRQASLLAGYASRAVLVDANSDVVATTVDAAMLDQGVVHVEQGLLLGAGPRVAGARFNAREWELLETVYAAWLEGAVTSTP</sequence>
<reference evidence="2" key="1">
    <citation type="journal article" date="2019" name="Int. J. Syst. Evol. Microbiol.">
        <title>The Global Catalogue of Microorganisms (GCM) 10K type strain sequencing project: providing services to taxonomists for standard genome sequencing and annotation.</title>
        <authorList>
            <consortium name="The Broad Institute Genomics Platform"/>
            <consortium name="The Broad Institute Genome Sequencing Center for Infectious Disease"/>
            <person name="Wu L."/>
            <person name="Ma J."/>
        </authorList>
    </citation>
    <scope>NUCLEOTIDE SEQUENCE [LARGE SCALE GENOMIC DNA]</scope>
    <source>
        <strain evidence="2">CGMCC 4.7241</strain>
    </source>
</reference>
<dbReference type="RefSeq" id="WP_205116472.1">
    <property type="nucleotide sequence ID" value="NZ_JAFBCM010000001.1"/>
</dbReference>
<evidence type="ECO:0000313" key="1">
    <source>
        <dbReference type="EMBL" id="MFC3765649.1"/>
    </source>
</evidence>
<dbReference type="Proteomes" id="UP001595699">
    <property type="component" value="Unassembled WGS sequence"/>
</dbReference>
<evidence type="ECO:0000313" key="2">
    <source>
        <dbReference type="Proteomes" id="UP001595699"/>
    </source>
</evidence>
<name>A0ABV7YLF9_9ACTN</name>
<proteinExistence type="predicted"/>
<keyword evidence="2" id="KW-1185">Reference proteome</keyword>
<comment type="caution">
    <text evidence="1">The sequence shown here is derived from an EMBL/GenBank/DDBJ whole genome shotgun (WGS) entry which is preliminary data.</text>
</comment>
<protein>
    <submittedName>
        <fullName evidence="1">Uncharacterized protein</fullName>
    </submittedName>
</protein>
<gene>
    <name evidence="1" type="ORF">ACFOUW_32775</name>
</gene>